<proteinExistence type="predicted"/>
<gene>
    <name evidence="3" type="ORF">IAA08_03130</name>
</gene>
<feature type="transmembrane region" description="Helical" evidence="2">
    <location>
        <begin position="79"/>
        <end position="101"/>
    </location>
</feature>
<feature type="region of interest" description="Disordered" evidence="1">
    <location>
        <begin position="475"/>
        <end position="503"/>
    </location>
</feature>
<evidence type="ECO:0008006" key="5">
    <source>
        <dbReference type="Google" id="ProtNLM"/>
    </source>
</evidence>
<comment type="caution">
    <text evidence="3">The sequence shown here is derived from an EMBL/GenBank/DDBJ whole genome shotgun (WGS) entry which is preliminary data.</text>
</comment>
<evidence type="ECO:0000256" key="1">
    <source>
        <dbReference type="SAM" id="MobiDB-lite"/>
    </source>
</evidence>
<dbReference type="AlphaFoldDB" id="A0A9D2D1S3"/>
<evidence type="ECO:0000313" key="3">
    <source>
        <dbReference type="EMBL" id="HIZ06914.1"/>
    </source>
</evidence>
<evidence type="ECO:0000256" key="2">
    <source>
        <dbReference type="SAM" id="Phobius"/>
    </source>
</evidence>
<evidence type="ECO:0000313" key="4">
    <source>
        <dbReference type="Proteomes" id="UP000824024"/>
    </source>
</evidence>
<feature type="transmembrane region" description="Helical" evidence="2">
    <location>
        <begin position="34"/>
        <end position="58"/>
    </location>
</feature>
<reference evidence="3" key="1">
    <citation type="journal article" date="2021" name="PeerJ">
        <title>Extensive microbial diversity within the chicken gut microbiome revealed by metagenomics and culture.</title>
        <authorList>
            <person name="Gilroy R."/>
            <person name="Ravi A."/>
            <person name="Getino M."/>
            <person name="Pursley I."/>
            <person name="Horton D.L."/>
            <person name="Alikhan N.F."/>
            <person name="Baker D."/>
            <person name="Gharbi K."/>
            <person name="Hall N."/>
            <person name="Watson M."/>
            <person name="Adriaenssens E.M."/>
            <person name="Foster-Nyarko E."/>
            <person name="Jarju S."/>
            <person name="Secka A."/>
            <person name="Antonio M."/>
            <person name="Oren A."/>
            <person name="Chaudhuri R.R."/>
            <person name="La Ragione R."/>
            <person name="Hildebrand F."/>
            <person name="Pallen M.J."/>
        </authorList>
    </citation>
    <scope>NUCLEOTIDE SEQUENCE</scope>
    <source>
        <strain evidence="3">CHK192-9172</strain>
    </source>
</reference>
<organism evidence="3 4">
    <name type="scientific">Candidatus Eubacterium avistercoris</name>
    <dbReference type="NCBI Taxonomy" id="2838567"/>
    <lineage>
        <taxon>Bacteria</taxon>
        <taxon>Bacillati</taxon>
        <taxon>Bacillota</taxon>
        <taxon>Clostridia</taxon>
        <taxon>Eubacteriales</taxon>
        <taxon>Eubacteriaceae</taxon>
        <taxon>Eubacterium</taxon>
    </lineage>
</organism>
<accession>A0A9D2D1S3</accession>
<sequence length="569" mass="63017">MRFQSILIALIVTVIIMAVTFYFTLFAINVRAVGFWAALIAAVVIFLIVKAVSYLVLCEIKGGVGTAEKEYQNYRNGKLFLIPAVIVGVLILIAIGGSTMFHAGKYASIMTVEDSVFKEDLAETLNTDSIALMDTYSAQMLGDREIGSLSSVVSQYDVSGDYTQIDYNGKPLKVAPLEYAGFFKWINNRSQGIPGYVTVDPVSMSADYKEASQGMKYVPSAYLGQDLARHIRMRYPTAMFGNLHFEIDEKGTPYYVASVYTKKVMLFGGTTVKGAIIVNPADGSSQYYDAADVPRWVDVVFDGDLLCQQYNWYGKLQNGFINSVIGKKGCKRVTMYSASEEEEDSGDAVPLNDYGYVAKDGDIWIYTGITSVNGDSSNIGFIMANERTGETHYYEVAGADEKSAMSAAEGEVQEKRYQASFPSLINVDGEPTYIMVLKDASGLVKLYAAVNVEQYNLVTTGDTQEECLQKYRKLLGGGETDPDSQSGVNENTEEQSRPLQAEGEKNITISDIKYIDIDGNTYVYIITKENEIYRQKVSENEELLFLEPGDKITVSYNGKEMISFQENNR</sequence>
<name>A0A9D2D1S3_9FIRM</name>
<keyword evidence="2" id="KW-0812">Transmembrane</keyword>
<keyword evidence="2" id="KW-1133">Transmembrane helix</keyword>
<dbReference type="EMBL" id="DXCH01000085">
    <property type="protein sequence ID" value="HIZ06914.1"/>
    <property type="molecule type" value="Genomic_DNA"/>
</dbReference>
<dbReference type="Proteomes" id="UP000824024">
    <property type="component" value="Unassembled WGS sequence"/>
</dbReference>
<reference evidence="3" key="2">
    <citation type="submission" date="2021-04" db="EMBL/GenBank/DDBJ databases">
        <authorList>
            <person name="Gilroy R."/>
        </authorList>
    </citation>
    <scope>NUCLEOTIDE SEQUENCE</scope>
    <source>
        <strain evidence="3">CHK192-9172</strain>
    </source>
</reference>
<feature type="transmembrane region" description="Helical" evidence="2">
    <location>
        <begin position="7"/>
        <end position="28"/>
    </location>
</feature>
<keyword evidence="2" id="KW-0472">Membrane</keyword>
<protein>
    <recommendedName>
        <fullName evidence="5">CvpA family protein</fullName>
    </recommendedName>
</protein>